<dbReference type="NCBIfam" id="NF033103">
    <property type="entry name" value="bla_class_A"/>
    <property type="match status" value="1"/>
</dbReference>
<dbReference type="AlphaFoldDB" id="A0A841L5E4"/>
<feature type="signal peptide" evidence="7">
    <location>
        <begin position="1"/>
        <end position="27"/>
    </location>
</feature>
<dbReference type="InterPro" id="IPR006311">
    <property type="entry name" value="TAT_signal"/>
</dbReference>
<dbReference type="Gene3D" id="3.40.710.10">
    <property type="entry name" value="DD-peptidase/beta-lactamase superfamily"/>
    <property type="match status" value="1"/>
</dbReference>
<comment type="caution">
    <text evidence="9">The sequence shown here is derived from an EMBL/GenBank/DDBJ whole genome shotgun (WGS) entry which is preliminary data.</text>
</comment>
<dbReference type="EMBL" id="JACIIV010000013">
    <property type="protein sequence ID" value="MBB6227837.1"/>
    <property type="molecule type" value="Genomic_DNA"/>
</dbReference>
<keyword evidence="5 6" id="KW-0046">Antibiotic resistance</keyword>
<sequence>MLPSRRAVLPLPLLALLPAAASPPSFAPIAAALAATERATGGRCGLALLDTATSQRFTIRGDERFAMCSTFKLALAAQLLDSKFDLQTTVPITAEDMVSHAPFTQPRIGTSASLFDLAAAMMITSDNPATNLVLRRLGGPAAFTAWVRGQGDRVTRLDRYETMMSEGTPGDPRDTTSPSAMLGLVHRLLFGDALAARNRQQLIAWMHASETGDTMLRAGLPGGWTEGNKTGAGDHGIRNTVSIVTPPGRPPLLLSIYMAGVGTTQPERNAHYPPIARALVESLAI</sequence>
<evidence type="ECO:0000256" key="2">
    <source>
        <dbReference type="ARBA" id="ARBA00009009"/>
    </source>
</evidence>
<dbReference type="InterPro" id="IPR023650">
    <property type="entry name" value="Beta-lactam_class-A_AS"/>
</dbReference>
<comment type="similarity">
    <text evidence="2 6">Belongs to the class-A beta-lactamase family.</text>
</comment>
<keyword evidence="10" id="KW-1185">Reference proteome</keyword>
<dbReference type="GO" id="GO:0008800">
    <property type="term" value="F:beta-lactamase activity"/>
    <property type="evidence" value="ECO:0007669"/>
    <property type="project" value="UniProtKB-UniRule"/>
</dbReference>
<evidence type="ECO:0000256" key="7">
    <source>
        <dbReference type="SAM" id="SignalP"/>
    </source>
</evidence>
<evidence type="ECO:0000313" key="9">
    <source>
        <dbReference type="EMBL" id="MBB6227837.1"/>
    </source>
</evidence>
<dbReference type="PANTHER" id="PTHR35333:SF3">
    <property type="entry name" value="BETA-LACTAMASE-TYPE TRANSPEPTIDASE FOLD CONTAINING PROTEIN"/>
    <property type="match status" value="1"/>
</dbReference>
<dbReference type="InterPro" id="IPR045155">
    <property type="entry name" value="Beta-lactam_cat"/>
</dbReference>
<feature type="domain" description="Beta-lactamase class A catalytic" evidence="8">
    <location>
        <begin position="46"/>
        <end position="257"/>
    </location>
</feature>
<dbReference type="InterPro" id="IPR012338">
    <property type="entry name" value="Beta-lactam/transpept-like"/>
</dbReference>
<dbReference type="InterPro" id="IPR000871">
    <property type="entry name" value="Beta-lactam_class-A"/>
</dbReference>
<evidence type="ECO:0000256" key="1">
    <source>
        <dbReference type="ARBA" id="ARBA00001526"/>
    </source>
</evidence>
<dbReference type="SUPFAM" id="SSF56601">
    <property type="entry name" value="beta-lactamase/transpeptidase-like"/>
    <property type="match status" value="1"/>
</dbReference>
<dbReference type="GO" id="GO:0046677">
    <property type="term" value="P:response to antibiotic"/>
    <property type="evidence" value="ECO:0007669"/>
    <property type="project" value="UniProtKB-UniRule"/>
</dbReference>
<dbReference type="EC" id="3.5.2.6" evidence="3 6"/>
<dbReference type="Proteomes" id="UP000538147">
    <property type="component" value="Unassembled WGS sequence"/>
</dbReference>
<evidence type="ECO:0000313" key="10">
    <source>
        <dbReference type="Proteomes" id="UP000538147"/>
    </source>
</evidence>
<gene>
    <name evidence="9" type="ORF">FHS79_002018</name>
</gene>
<keyword evidence="4 6" id="KW-0378">Hydrolase</keyword>
<dbReference type="PROSITE" id="PS51318">
    <property type="entry name" value="TAT"/>
    <property type="match status" value="1"/>
</dbReference>
<accession>A0A841L5E4</accession>
<dbReference type="PROSITE" id="PS00146">
    <property type="entry name" value="BETA_LACTAMASE_A"/>
    <property type="match status" value="1"/>
</dbReference>
<feature type="chain" id="PRO_5032985759" description="Beta-lactamase" evidence="7">
    <location>
        <begin position="28"/>
        <end position="285"/>
    </location>
</feature>
<evidence type="ECO:0000256" key="3">
    <source>
        <dbReference type="ARBA" id="ARBA00012865"/>
    </source>
</evidence>
<dbReference type="PRINTS" id="PR00118">
    <property type="entry name" value="BLACTAMASEA"/>
</dbReference>
<organism evidence="9 10">
    <name type="scientific">Polymorphobacter multimanifer</name>
    <dbReference type="NCBI Taxonomy" id="1070431"/>
    <lineage>
        <taxon>Bacteria</taxon>
        <taxon>Pseudomonadati</taxon>
        <taxon>Pseudomonadota</taxon>
        <taxon>Alphaproteobacteria</taxon>
        <taxon>Sphingomonadales</taxon>
        <taxon>Sphingosinicellaceae</taxon>
        <taxon>Polymorphobacter</taxon>
    </lineage>
</organism>
<reference evidence="9 10" key="1">
    <citation type="submission" date="2020-08" db="EMBL/GenBank/DDBJ databases">
        <title>Genomic Encyclopedia of Type Strains, Phase IV (KMG-IV): sequencing the most valuable type-strain genomes for metagenomic binning, comparative biology and taxonomic classification.</title>
        <authorList>
            <person name="Goeker M."/>
        </authorList>
    </citation>
    <scope>NUCLEOTIDE SEQUENCE [LARGE SCALE GENOMIC DNA]</scope>
    <source>
        <strain evidence="9 10">DSM 102189</strain>
    </source>
</reference>
<dbReference type="Pfam" id="PF13354">
    <property type="entry name" value="Beta-lactamase2"/>
    <property type="match status" value="1"/>
</dbReference>
<dbReference type="PANTHER" id="PTHR35333">
    <property type="entry name" value="BETA-LACTAMASE"/>
    <property type="match status" value="1"/>
</dbReference>
<evidence type="ECO:0000256" key="5">
    <source>
        <dbReference type="ARBA" id="ARBA00023251"/>
    </source>
</evidence>
<proteinExistence type="inferred from homology"/>
<name>A0A841L5E4_9SPHN</name>
<protein>
    <recommendedName>
        <fullName evidence="3 6">Beta-lactamase</fullName>
        <ecNumber evidence="3 6">3.5.2.6</ecNumber>
    </recommendedName>
</protein>
<dbReference type="RefSeq" id="WP_184199119.1">
    <property type="nucleotide sequence ID" value="NZ_BMOX01000028.1"/>
</dbReference>
<evidence type="ECO:0000256" key="6">
    <source>
        <dbReference type="RuleBase" id="RU361140"/>
    </source>
</evidence>
<evidence type="ECO:0000259" key="8">
    <source>
        <dbReference type="Pfam" id="PF13354"/>
    </source>
</evidence>
<keyword evidence="7" id="KW-0732">Signal</keyword>
<evidence type="ECO:0000256" key="4">
    <source>
        <dbReference type="ARBA" id="ARBA00022801"/>
    </source>
</evidence>
<dbReference type="GO" id="GO:0030655">
    <property type="term" value="P:beta-lactam antibiotic catabolic process"/>
    <property type="evidence" value="ECO:0007669"/>
    <property type="project" value="InterPro"/>
</dbReference>
<comment type="catalytic activity">
    <reaction evidence="1 6">
        <text>a beta-lactam + H2O = a substituted beta-amino acid</text>
        <dbReference type="Rhea" id="RHEA:20401"/>
        <dbReference type="ChEBI" id="CHEBI:15377"/>
        <dbReference type="ChEBI" id="CHEBI:35627"/>
        <dbReference type="ChEBI" id="CHEBI:140347"/>
        <dbReference type="EC" id="3.5.2.6"/>
    </reaction>
</comment>